<evidence type="ECO:0000313" key="3">
    <source>
        <dbReference type="Proteomes" id="UP000661691"/>
    </source>
</evidence>
<dbReference type="SUPFAM" id="SSF88713">
    <property type="entry name" value="Glycoside hydrolase/deacetylase"/>
    <property type="match status" value="1"/>
</dbReference>
<dbReference type="EC" id="3.5.2.9" evidence="1"/>
<dbReference type="Gene3D" id="3.20.20.370">
    <property type="entry name" value="Glycoside hydrolase/deacetylase"/>
    <property type="match status" value="1"/>
</dbReference>
<dbReference type="HAMAP" id="MF_00691">
    <property type="entry name" value="PxpA"/>
    <property type="match status" value="1"/>
</dbReference>
<gene>
    <name evidence="1" type="primary">pxpA</name>
    <name evidence="2" type="ORF">IC620_05675</name>
</gene>
<proteinExistence type="inferred from homology"/>
<comment type="subunit">
    <text evidence="1">Forms a complex composed of PxpA, PxpB and PxpC.</text>
</comment>
<dbReference type="Pfam" id="PF03746">
    <property type="entry name" value="LamB_YcsF"/>
    <property type="match status" value="1"/>
</dbReference>
<keyword evidence="1" id="KW-0067">ATP-binding</keyword>
<keyword evidence="1" id="KW-0547">Nucleotide-binding</keyword>
<dbReference type="InterPro" id="IPR011330">
    <property type="entry name" value="Glyco_hydro/deAcase_b/a-brl"/>
</dbReference>
<protein>
    <recommendedName>
        <fullName evidence="1">5-oxoprolinase subunit A</fullName>
        <shortName evidence="1">5-OPase subunit A</shortName>
        <ecNumber evidence="1">3.5.2.9</ecNumber>
    </recommendedName>
    <alternativeName>
        <fullName evidence="1">5-oxoprolinase (ATP-hydrolyzing) subunit A</fullName>
    </alternativeName>
</protein>
<comment type="similarity">
    <text evidence="1">Belongs to the LamB/PxpA family.</text>
</comment>
<dbReference type="CDD" id="cd10787">
    <property type="entry name" value="LamB_YcsF_like"/>
    <property type="match status" value="1"/>
</dbReference>
<sequence>MEADCVKRSIDINCDLGESFGIYTFGQDEPLFDLITSCNIACGFHAGDPATMAKTVQIALQKQVAIGAHPGFPDLQGFGRRNVSLSPREVYEIVLYQIGALDSFVQAARGTLHHVKPHGALYHQAASDPIIAEAIATAVFDFRPQLILYGLAHSKLVEAGKNKGLKVASEAFIDRRYRSDGTLCPRSQADACIDDPITAAEQALHIAMNRQVLPYDTPAPIPIQADTLCLHGDHASALEIIQQVRQELKDQKIHVQPAIQFL</sequence>
<dbReference type="GO" id="GO:0005524">
    <property type="term" value="F:ATP binding"/>
    <property type="evidence" value="ECO:0007669"/>
    <property type="project" value="UniProtKB-UniRule"/>
</dbReference>
<dbReference type="InterPro" id="IPR005501">
    <property type="entry name" value="LamB/YcsF/PxpA-like"/>
</dbReference>
<dbReference type="GO" id="GO:0005975">
    <property type="term" value="P:carbohydrate metabolic process"/>
    <property type="evidence" value="ECO:0007669"/>
    <property type="project" value="InterPro"/>
</dbReference>
<evidence type="ECO:0000256" key="1">
    <source>
        <dbReference type="HAMAP-Rule" id="MF_00691"/>
    </source>
</evidence>
<dbReference type="GO" id="GO:0017168">
    <property type="term" value="F:5-oxoprolinase (ATP-hydrolyzing) activity"/>
    <property type="evidence" value="ECO:0007669"/>
    <property type="project" value="UniProtKB-UniRule"/>
</dbReference>
<dbReference type="PANTHER" id="PTHR30292">
    <property type="entry name" value="UNCHARACTERIZED PROTEIN YBGL-RELATED"/>
    <property type="match status" value="1"/>
</dbReference>
<dbReference type="PANTHER" id="PTHR30292:SF0">
    <property type="entry name" value="5-OXOPROLINASE SUBUNIT A"/>
    <property type="match status" value="1"/>
</dbReference>
<organism evidence="2 3">
    <name type="scientific">Polycladospora coralii</name>
    <dbReference type="NCBI Taxonomy" id="2771432"/>
    <lineage>
        <taxon>Bacteria</taxon>
        <taxon>Bacillati</taxon>
        <taxon>Bacillota</taxon>
        <taxon>Bacilli</taxon>
        <taxon>Bacillales</taxon>
        <taxon>Thermoactinomycetaceae</taxon>
        <taxon>Polycladospora</taxon>
    </lineage>
</organism>
<reference evidence="2" key="1">
    <citation type="submission" date="2020-09" db="EMBL/GenBank/DDBJ databases">
        <title>A novel bacterium of genus Hazenella, isolated from South China Sea.</title>
        <authorList>
            <person name="Huang H."/>
            <person name="Mo K."/>
            <person name="Hu Y."/>
        </authorList>
    </citation>
    <scope>NUCLEOTIDE SEQUENCE</scope>
    <source>
        <strain evidence="2">IB182357</strain>
    </source>
</reference>
<dbReference type="AlphaFoldDB" id="A0A926N9G8"/>
<dbReference type="NCBIfam" id="NF003816">
    <property type="entry name" value="PRK05406.1-5"/>
    <property type="match status" value="1"/>
</dbReference>
<keyword evidence="1" id="KW-0378">Hydrolase</keyword>
<dbReference type="NCBIfam" id="NF003814">
    <property type="entry name" value="PRK05406.1-3"/>
    <property type="match status" value="1"/>
</dbReference>
<comment type="function">
    <text evidence="1">Catalyzes the cleavage of 5-oxoproline to form L-glutamate coupled to the hydrolysis of ATP to ADP and inorganic phosphate.</text>
</comment>
<comment type="caution">
    <text evidence="2">The sequence shown here is derived from an EMBL/GenBank/DDBJ whole genome shotgun (WGS) entry which is preliminary data.</text>
</comment>
<accession>A0A926N9G8</accession>
<evidence type="ECO:0000313" key="2">
    <source>
        <dbReference type="EMBL" id="MBD1371847.1"/>
    </source>
</evidence>
<comment type="catalytic activity">
    <reaction evidence="1">
        <text>5-oxo-L-proline + ATP + 2 H2O = L-glutamate + ADP + phosphate + H(+)</text>
        <dbReference type="Rhea" id="RHEA:10348"/>
        <dbReference type="ChEBI" id="CHEBI:15377"/>
        <dbReference type="ChEBI" id="CHEBI:15378"/>
        <dbReference type="ChEBI" id="CHEBI:29985"/>
        <dbReference type="ChEBI" id="CHEBI:30616"/>
        <dbReference type="ChEBI" id="CHEBI:43474"/>
        <dbReference type="ChEBI" id="CHEBI:58402"/>
        <dbReference type="ChEBI" id="CHEBI:456216"/>
        <dbReference type="EC" id="3.5.2.9"/>
    </reaction>
</comment>
<keyword evidence="3" id="KW-1185">Reference proteome</keyword>
<dbReference type="Proteomes" id="UP000661691">
    <property type="component" value="Unassembled WGS sequence"/>
</dbReference>
<dbReference type="EMBL" id="JACXAH010000005">
    <property type="protein sequence ID" value="MBD1371847.1"/>
    <property type="molecule type" value="Genomic_DNA"/>
</dbReference>
<name>A0A926N9G8_9BACL</name>